<dbReference type="Proteomes" id="UP000076404">
    <property type="component" value="Chromosome"/>
</dbReference>
<dbReference type="EMBL" id="CP011454">
    <property type="protein sequence ID" value="AMW05155.1"/>
    <property type="molecule type" value="Genomic_DNA"/>
</dbReference>
<evidence type="ECO:0000259" key="2">
    <source>
        <dbReference type="Pfam" id="PF01979"/>
    </source>
</evidence>
<accession>A0A143BKP5</accession>
<sequence>MTIRLSALTASAAALALSLLAGPASAQPAARPPEATLLLVPDAVFDGTTDQPHKGWAVLVTGQRITATGPLATLQVPATAQRIALPGTTLLPGLSDLHSHVLLHPYDETPWNDQVLRESLALRTARAVNHLRATLDAGFTMLRDLGTEGADYADVGLKEAVDQGIIPGPRLFVTTKAIVATGSYGPKGFGAEIGVPQGAEEADGVEGLTRVVRDQIGHGADWIKIYADYRWGPRGEARPTFTPAEWNAIVQTAASSGRPVVAHASTVEGMTRATMAGVEVIEHGDAATPDVFSLMKQKGVAFCPTLAATESTTRYRGWKKGIDPDPAGITQKKKMFRDALASGVTICNGSDVGVFAHGTNALELELMVEYGMTPAQALKAATSVNARIMHRENELGRVAPGLLADLVAVQGDPSQSIGALRNVRFVMKGGAIVRRP</sequence>
<dbReference type="CDD" id="cd01299">
    <property type="entry name" value="Met_dep_hydrolase_A"/>
    <property type="match status" value="1"/>
</dbReference>
<evidence type="ECO:0000256" key="1">
    <source>
        <dbReference type="SAM" id="SignalP"/>
    </source>
</evidence>
<dbReference type="AlphaFoldDB" id="A0A143BKP5"/>
<feature type="domain" description="Amidohydrolase-related" evidence="2">
    <location>
        <begin position="89"/>
        <end position="433"/>
    </location>
</feature>
<feature type="chain" id="PRO_5007506515" evidence="1">
    <location>
        <begin position="27"/>
        <end position="436"/>
    </location>
</feature>
<dbReference type="InterPro" id="IPR057744">
    <property type="entry name" value="OTAase-like"/>
</dbReference>
<keyword evidence="3" id="KW-0378">Hydrolase</keyword>
<proteinExistence type="predicted"/>
<feature type="signal peptide" evidence="1">
    <location>
        <begin position="1"/>
        <end position="26"/>
    </location>
</feature>
<dbReference type="STRING" id="1379270.GEMMAAP_10655"/>
<dbReference type="PANTHER" id="PTHR43135:SF3">
    <property type="entry name" value="ALPHA-D-RIBOSE 1-METHYLPHOSPHONATE 5-TRIPHOSPHATE DIPHOSPHATASE"/>
    <property type="match status" value="1"/>
</dbReference>
<dbReference type="GO" id="GO:0016810">
    <property type="term" value="F:hydrolase activity, acting on carbon-nitrogen (but not peptide) bonds"/>
    <property type="evidence" value="ECO:0007669"/>
    <property type="project" value="InterPro"/>
</dbReference>
<evidence type="ECO:0000313" key="4">
    <source>
        <dbReference type="Proteomes" id="UP000076404"/>
    </source>
</evidence>
<keyword evidence="1" id="KW-0732">Signal</keyword>
<gene>
    <name evidence="3" type="ORF">GEMMAAP_10655</name>
</gene>
<dbReference type="KEGG" id="gph:GEMMAAP_10655"/>
<dbReference type="InterPro" id="IPR011059">
    <property type="entry name" value="Metal-dep_hydrolase_composite"/>
</dbReference>
<keyword evidence="4" id="KW-1185">Reference proteome</keyword>
<dbReference type="SUPFAM" id="SSF51556">
    <property type="entry name" value="Metallo-dependent hydrolases"/>
    <property type="match status" value="1"/>
</dbReference>
<dbReference type="OrthoDB" id="9782972at2"/>
<protein>
    <submittedName>
        <fullName evidence="3">Amidohydrolase</fullName>
    </submittedName>
</protein>
<dbReference type="eggNOG" id="COG1228">
    <property type="taxonomic scope" value="Bacteria"/>
</dbReference>
<dbReference type="RefSeq" id="WP_053334158.1">
    <property type="nucleotide sequence ID" value="NZ_CP011454.1"/>
</dbReference>
<dbReference type="PANTHER" id="PTHR43135">
    <property type="entry name" value="ALPHA-D-RIBOSE 1-METHYLPHOSPHONATE 5-TRIPHOSPHATE DIPHOSPHATASE"/>
    <property type="match status" value="1"/>
</dbReference>
<dbReference type="SUPFAM" id="SSF51338">
    <property type="entry name" value="Composite domain of metallo-dependent hydrolases"/>
    <property type="match status" value="1"/>
</dbReference>
<dbReference type="InterPro" id="IPR032466">
    <property type="entry name" value="Metal_Hydrolase"/>
</dbReference>
<dbReference type="Pfam" id="PF01979">
    <property type="entry name" value="Amidohydro_1"/>
    <property type="match status" value="1"/>
</dbReference>
<evidence type="ECO:0000313" key="3">
    <source>
        <dbReference type="EMBL" id="AMW05155.1"/>
    </source>
</evidence>
<organism evidence="3 4">
    <name type="scientific">Gemmatimonas phototrophica</name>
    <dbReference type="NCBI Taxonomy" id="1379270"/>
    <lineage>
        <taxon>Bacteria</taxon>
        <taxon>Pseudomonadati</taxon>
        <taxon>Gemmatimonadota</taxon>
        <taxon>Gemmatimonadia</taxon>
        <taxon>Gemmatimonadales</taxon>
        <taxon>Gemmatimonadaceae</taxon>
        <taxon>Gemmatimonas</taxon>
    </lineage>
</organism>
<reference evidence="3 4" key="1">
    <citation type="journal article" date="2014" name="Proc. Natl. Acad. Sci. U.S.A.">
        <title>Functional type 2 photosynthetic reaction centers found in the rare bacterial phylum Gemmatimonadetes.</title>
        <authorList>
            <person name="Zeng Y."/>
            <person name="Feng F."/>
            <person name="Medova H."/>
            <person name="Dean J."/>
            <person name="Koblizek M."/>
        </authorList>
    </citation>
    <scope>NUCLEOTIDE SEQUENCE [LARGE SCALE GENOMIC DNA]</scope>
    <source>
        <strain evidence="3 4">AP64</strain>
    </source>
</reference>
<dbReference type="Gene3D" id="2.30.40.10">
    <property type="entry name" value="Urease, subunit C, domain 1"/>
    <property type="match status" value="1"/>
</dbReference>
<dbReference type="Gene3D" id="3.20.20.140">
    <property type="entry name" value="Metal-dependent hydrolases"/>
    <property type="match status" value="1"/>
</dbReference>
<name>A0A143BKP5_9BACT</name>
<dbReference type="InterPro" id="IPR051781">
    <property type="entry name" value="Metallo-dep_Hydrolase"/>
</dbReference>
<dbReference type="InterPro" id="IPR006680">
    <property type="entry name" value="Amidohydro-rel"/>
</dbReference>
<reference evidence="3 4" key="2">
    <citation type="journal article" date="2016" name="Environ. Microbiol. Rep.">
        <title>Metagenomic evidence for the presence of phototrophic Gemmatimonadetes bacteria in diverse environments.</title>
        <authorList>
            <person name="Zeng Y."/>
            <person name="Baumbach J."/>
            <person name="Barbosa E.G."/>
            <person name="Azevedo V."/>
            <person name="Zhang C."/>
            <person name="Koblizek M."/>
        </authorList>
    </citation>
    <scope>NUCLEOTIDE SEQUENCE [LARGE SCALE GENOMIC DNA]</scope>
    <source>
        <strain evidence="3 4">AP64</strain>
    </source>
</reference>